<dbReference type="VEuPathDB" id="TrichDB:TRFO_41921"/>
<evidence type="ECO:0000313" key="2">
    <source>
        <dbReference type="EMBL" id="OHT16245.1"/>
    </source>
</evidence>
<organism evidence="2 3">
    <name type="scientific">Tritrichomonas foetus</name>
    <dbReference type="NCBI Taxonomy" id="1144522"/>
    <lineage>
        <taxon>Eukaryota</taxon>
        <taxon>Metamonada</taxon>
        <taxon>Parabasalia</taxon>
        <taxon>Tritrichomonadida</taxon>
        <taxon>Tritrichomonadidae</taxon>
        <taxon>Tritrichomonas</taxon>
    </lineage>
</organism>
<dbReference type="PANTHER" id="PTHR43792">
    <property type="entry name" value="GNAT FAMILY, PUTATIVE (AFU_ORTHOLOGUE AFUA_3G00765)-RELATED-RELATED"/>
    <property type="match status" value="1"/>
</dbReference>
<gene>
    <name evidence="2" type="ORF">TRFO_41921</name>
</gene>
<dbReference type="EMBL" id="MLAK01000127">
    <property type="protein sequence ID" value="OHT16245.1"/>
    <property type="molecule type" value="Genomic_DNA"/>
</dbReference>
<proteinExistence type="predicted"/>
<dbReference type="PROSITE" id="PS51186">
    <property type="entry name" value="GNAT"/>
    <property type="match status" value="1"/>
</dbReference>
<dbReference type="GeneID" id="94848751"/>
<keyword evidence="3" id="KW-1185">Reference proteome</keyword>
<accession>A0A1J4L2W4</accession>
<dbReference type="OrthoDB" id="630895at2759"/>
<dbReference type="Pfam" id="PF13302">
    <property type="entry name" value="Acetyltransf_3"/>
    <property type="match status" value="1"/>
</dbReference>
<dbReference type="RefSeq" id="XP_068369381.1">
    <property type="nucleotide sequence ID" value="XM_068514047.1"/>
</dbReference>
<evidence type="ECO:0000259" key="1">
    <source>
        <dbReference type="PROSITE" id="PS51186"/>
    </source>
</evidence>
<dbReference type="InterPro" id="IPR016181">
    <property type="entry name" value="Acyl_CoA_acyltransferase"/>
</dbReference>
<dbReference type="SUPFAM" id="SSF55729">
    <property type="entry name" value="Acyl-CoA N-acyltransferases (Nat)"/>
    <property type="match status" value="1"/>
</dbReference>
<dbReference type="GO" id="GO:0016747">
    <property type="term" value="F:acyltransferase activity, transferring groups other than amino-acyl groups"/>
    <property type="evidence" value="ECO:0007669"/>
    <property type="project" value="InterPro"/>
</dbReference>
<sequence>MSSQQAREYFWKSERIGFSKWRETDLDLAKSLWGDKEVSKYVFISEPTEQMIIDRFHSELENQAKYGVAYWPIFTLCDNEFIGVTGLKAYSFEPGDTLEGCYMLGYHLMKNAWGKGYATEAAKACVKYAFENLNASNIFAGHHPHNEASGKVLLKSGFYLKMSIFFPFTKMNHPIYYYKKDDRCLVKWMEDPEAYFKKLESYKGAKKP</sequence>
<dbReference type="InterPro" id="IPR000182">
    <property type="entry name" value="GNAT_dom"/>
</dbReference>
<evidence type="ECO:0000313" key="3">
    <source>
        <dbReference type="Proteomes" id="UP000179807"/>
    </source>
</evidence>
<dbReference type="Gene3D" id="3.40.630.30">
    <property type="match status" value="1"/>
</dbReference>
<feature type="domain" description="N-acetyltransferase" evidence="1">
    <location>
        <begin position="16"/>
        <end position="182"/>
    </location>
</feature>
<dbReference type="PANTHER" id="PTHR43792:SF1">
    <property type="entry name" value="N-ACETYLTRANSFERASE DOMAIN-CONTAINING PROTEIN"/>
    <property type="match status" value="1"/>
</dbReference>
<dbReference type="Proteomes" id="UP000179807">
    <property type="component" value="Unassembled WGS sequence"/>
</dbReference>
<dbReference type="AlphaFoldDB" id="A0A1J4L2W4"/>
<reference evidence="2" key="1">
    <citation type="submission" date="2016-10" db="EMBL/GenBank/DDBJ databases">
        <authorList>
            <person name="Benchimol M."/>
            <person name="Almeida L.G."/>
            <person name="Vasconcelos A.T."/>
            <person name="Perreira-Neves A."/>
            <person name="Rosa I.A."/>
            <person name="Tasca T."/>
            <person name="Bogo M.R."/>
            <person name="de Souza W."/>
        </authorList>
    </citation>
    <scope>NUCLEOTIDE SEQUENCE [LARGE SCALE GENOMIC DNA]</scope>
    <source>
        <strain evidence="2">K</strain>
    </source>
</reference>
<dbReference type="InterPro" id="IPR051531">
    <property type="entry name" value="N-acetyltransferase"/>
</dbReference>
<protein>
    <submittedName>
        <fullName evidence="2">N-acetyltransferase GCN5</fullName>
    </submittedName>
</protein>
<name>A0A1J4L2W4_9EUKA</name>
<comment type="caution">
    <text evidence="2">The sequence shown here is derived from an EMBL/GenBank/DDBJ whole genome shotgun (WGS) entry which is preliminary data.</text>
</comment>